<dbReference type="GO" id="GO:0006351">
    <property type="term" value="P:DNA-templated transcription"/>
    <property type="evidence" value="ECO:0007669"/>
    <property type="project" value="TreeGrafter"/>
</dbReference>
<dbReference type="Gene3D" id="1.10.10.10">
    <property type="entry name" value="Winged helix-like DNA-binding domain superfamily/Winged helix DNA-binding domain"/>
    <property type="match status" value="1"/>
</dbReference>
<dbReference type="InterPro" id="IPR005119">
    <property type="entry name" value="LysR_subst-bd"/>
</dbReference>
<dbReference type="FunFam" id="1.10.10.10:FF:000001">
    <property type="entry name" value="LysR family transcriptional regulator"/>
    <property type="match status" value="1"/>
</dbReference>
<dbReference type="Pfam" id="PF00126">
    <property type="entry name" value="HTH_1"/>
    <property type="match status" value="1"/>
</dbReference>
<keyword evidence="7" id="KW-1185">Reference proteome</keyword>
<organism evidence="6 7">
    <name type="scientific">Winslowiella arboricola</name>
    <dbReference type="NCBI Taxonomy" id="2978220"/>
    <lineage>
        <taxon>Bacteria</taxon>
        <taxon>Pseudomonadati</taxon>
        <taxon>Pseudomonadota</taxon>
        <taxon>Gammaproteobacteria</taxon>
        <taxon>Enterobacterales</taxon>
        <taxon>Erwiniaceae</taxon>
        <taxon>Winslowiella</taxon>
    </lineage>
</organism>
<dbReference type="SUPFAM" id="SSF53850">
    <property type="entry name" value="Periplasmic binding protein-like II"/>
    <property type="match status" value="1"/>
</dbReference>
<evidence type="ECO:0000313" key="6">
    <source>
        <dbReference type="EMBL" id="MCU5779872.1"/>
    </source>
</evidence>
<evidence type="ECO:0000256" key="1">
    <source>
        <dbReference type="ARBA" id="ARBA00009437"/>
    </source>
</evidence>
<evidence type="ECO:0000256" key="4">
    <source>
        <dbReference type="ARBA" id="ARBA00023163"/>
    </source>
</evidence>
<keyword evidence="2" id="KW-0805">Transcription regulation</keyword>
<evidence type="ECO:0000256" key="2">
    <source>
        <dbReference type="ARBA" id="ARBA00023015"/>
    </source>
</evidence>
<dbReference type="AlphaFoldDB" id="A0A9J6PWJ6"/>
<dbReference type="Gene3D" id="3.40.190.290">
    <property type="match status" value="1"/>
</dbReference>
<name>A0A9J6PWJ6_9GAMM</name>
<comment type="similarity">
    <text evidence="1">Belongs to the LysR transcriptional regulatory family.</text>
</comment>
<reference evidence="6" key="1">
    <citation type="submission" date="2022-09" db="EMBL/GenBank/DDBJ databases">
        <title>Winslowiella arboricola sp. nov., isolated from bleeding cankers on broadleaf hosts.</title>
        <authorList>
            <person name="Brady C."/>
            <person name="Kaur S."/>
            <person name="Crampton B."/>
            <person name="Maddock D."/>
            <person name="Arnold D."/>
            <person name="Denman S."/>
        </authorList>
    </citation>
    <scope>NUCLEOTIDE SEQUENCE</scope>
    <source>
        <strain evidence="6">BAC 15a-03b</strain>
    </source>
</reference>
<dbReference type="CDD" id="cd08422">
    <property type="entry name" value="PBP2_CrgA_like"/>
    <property type="match status" value="1"/>
</dbReference>
<dbReference type="InterPro" id="IPR036390">
    <property type="entry name" value="WH_DNA-bd_sf"/>
</dbReference>
<gene>
    <name evidence="6" type="ORF">N5923_20485</name>
</gene>
<evidence type="ECO:0000259" key="5">
    <source>
        <dbReference type="PROSITE" id="PS50931"/>
    </source>
</evidence>
<dbReference type="GO" id="GO:0003700">
    <property type="term" value="F:DNA-binding transcription factor activity"/>
    <property type="evidence" value="ECO:0007669"/>
    <property type="project" value="InterPro"/>
</dbReference>
<dbReference type="GO" id="GO:0043565">
    <property type="term" value="F:sequence-specific DNA binding"/>
    <property type="evidence" value="ECO:0007669"/>
    <property type="project" value="TreeGrafter"/>
</dbReference>
<evidence type="ECO:0000256" key="3">
    <source>
        <dbReference type="ARBA" id="ARBA00023125"/>
    </source>
</evidence>
<dbReference type="InterPro" id="IPR036388">
    <property type="entry name" value="WH-like_DNA-bd_sf"/>
</dbReference>
<dbReference type="PROSITE" id="PS50931">
    <property type="entry name" value="HTH_LYSR"/>
    <property type="match status" value="1"/>
</dbReference>
<dbReference type="PANTHER" id="PTHR30537">
    <property type="entry name" value="HTH-TYPE TRANSCRIPTIONAL REGULATOR"/>
    <property type="match status" value="1"/>
</dbReference>
<sequence length="308" mass="33959">MENLNRMAVFATVVSEGSLAAAGRRLGISASAVSQHLRQLETAVGVPLLHRSTRKLTLTDAGAAFFPGCEAMLSSARDAEQRLAEMRDTLSGELRISSTVGIGGKPLCEALAPLLQQHPGLQLRIVATDQVLDMIEHRIDIALRVNRQLTDTTIIAHQLVAWPLVICASPRYLSLHGVPETPEDLISHRWITGMPASGVNARNIELHHSHYPAVRLRIAEGQVMSDSMAVIRDFTLAGQGISLQPLYEIQDKLRSGELMLLLPEWRPASLRLTALTLERVLPEKTRQVLQALRDYFRRIDATTLAERG</sequence>
<protein>
    <submittedName>
        <fullName evidence="6">LysR substrate-binding domain-containing protein</fullName>
    </submittedName>
</protein>
<keyword evidence="3" id="KW-0238">DNA-binding</keyword>
<dbReference type="RefSeq" id="WP_267141652.1">
    <property type="nucleotide sequence ID" value="NZ_JAODIL010000061.1"/>
</dbReference>
<dbReference type="PANTHER" id="PTHR30537:SF30">
    <property type="entry name" value="TRANSCRIPTIONAL REGULATOR-RELATED"/>
    <property type="match status" value="1"/>
</dbReference>
<dbReference type="InterPro" id="IPR058163">
    <property type="entry name" value="LysR-type_TF_proteobact-type"/>
</dbReference>
<accession>A0A9J6PWJ6</accession>
<dbReference type="Pfam" id="PF03466">
    <property type="entry name" value="LysR_substrate"/>
    <property type="match status" value="1"/>
</dbReference>
<evidence type="ECO:0000313" key="7">
    <source>
        <dbReference type="Proteomes" id="UP001064262"/>
    </source>
</evidence>
<dbReference type="InterPro" id="IPR000847">
    <property type="entry name" value="LysR_HTH_N"/>
</dbReference>
<dbReference type="SUPFAM" id="SSF46785">
    <property type="entry name" value="Winged helix' DNA-binding domain"/>
    <property type="match status" value="1"/>
</dbReference>
<proteinExistence type="inferred from homology"/>
<dbReference type="EMBL" id="JAODIM010000043">
    <property type="protein sequence ID" value="MCU5779872.1"/>
    <property type="molecule type" value="Genomic_DNA"/>
</dbReference>
<feature type="domain" description="HTH lysR-type" evidence="5">
    <location>
        <begin position="1"/>
        <end position="59"/>
    </location>
</feature>
<dbReference type="Proteomes" id="UP001064262">
    <property type="component" value="Unassembled WGS sequence"/>
</dbReference>
<comment type="caution">
    <text evidence="6">The sequence shown here is derived from an EMBL/GenBank/DDBJ whole genome shotgun (WGS) entry which is preliminary data.</text>
</comment>
<keyword evidence="4" id="KW-0804">Transcription</keyword>